<dbReference type="EMBL" id="BK015653">
    <property type="protein sequence ID" value="DAE18366.1"/>
    <property type="molecule type" value="Genomic_DNA"/>
</dbReference>
<feature type="coiled-coil region" evidence="1">
    <location>
        <begin position="11"/>
        <end position="52"/>
    </location>
</feature>
<accession>A0A8S5QGF4</accession>
<evidence type="ECO:0000256" key="1">
    <source>
        <dbReference type="SAM" id="Coils"/>
    </source>
</evidence>
<proteinExistence type="predicted"/>
<organism evidence="2">
    <name type="scientific">Siphoviridae sp. cteHV32</name>
    <dbReference type="NCBI Taxonomy" id="2825588"/>
    <lineage>
        <taxon>Viruses</taxon>
        <taxon>Duplodnaviria</taxon>
        <taxon>Heunggongvirae</taxon>
        <taxon>Uroviricota</taxon>
        <taxon>Caudoviricetes</taxon>
    </lineage>
</organism>
<reference evidence="2" key="1">
    <citation type="journal article" date="2021" name="Proc. Natl. Acad. Sci. U.S.A.">
        <title>A Catalog of Tens of Thousands of Viruses from Human Metagenomes Reveals Hidden Associations with Chronic Diseases.</title>
        <authorList>
            <person name="Tisza M.J."/>
            <person name="Buck C.B."/>
        </authorList>
    </citation>
    <scope>NUCLEOTIDE SEQUENCE</scope>
    <source>
        <strain evidence="2">CteHV32</strain>
    </source>
</reference>
<evidence type="ECO:0000313" key="2">
    <source>
        <dbReference type="EMBL" id="DAE18366.1"/>
    </source>
</evidence>
<sequence>MRIEDMKNWTVDQLKKEVVRLSEECEKRQHEILDLQERRIELERDFAKTVEENRKAHEDLDRANKVIETAAWVKDGTIDLPFCDAPKELEHYRKLYQASNVRINELTITVNTLVDMLADLRSAFELRKTCN</sequence>
<keyword evidence="1" id="KW-0175">Coiled coil</keyword>
<protein>
    <submittedName>
        <fullName evidence="2">Nucleoporin</fullName>
    </submittedName>
</protein>
<name>A0A8S5QGF4_9CAUD</name>